<keyword evidence="3 6" id="KW-0812">Transmembrane</keyword>
<evidence type="ECO:0000313" key="8">
    <source>
        <dbReference type="EMBL" id="VAW85797.1"/>
    </source>
</evidence>
<feature type="transmembrane region" description="Helical" evidence="6">
    <location>
        <begin position="5"/>
        <end position="23"/>
    </location>
</feature>
<evidence type="ECO:0000256" key="2">
    <source>
        <dbReference type="ARBA" id="ARBA00022475"/>
    </source>
</evidence>
<keyword evidence="8" id="KW-0966">Cell projection</keyword>
<dbReference type="AlphaFoldDB" id="A0A3B0ZEB9"/>
<keyword evidence="8" id="KW-0282">Flagellum</keyword>
<keyword evidence="8" id="KW-0969">Cilium</keyword>
<organism evidence="8">
    <name type="scientific">hydrothermal vent metagenome</name>
    <dbReference type="NCBI Taxonomy" id="652676"/>
    <lineage>
        <taxon>unclassified sequences</taxon>
        <taxon>metagenomes</taxon>
        <taxon>ecological metagenomes</taxon>
    </lineage>
</organism>
<protein>
    <submittedName>
        <fullName evidence="8">Flagellar motor rotation protein MotA</fullName>
    </submittedName>
</protein>
<evidence type="ECO:0000256" key="4">
    <source>
        <dbReference type="ARBA" id="ARBA00022989"/>
    </source>
</evidence>
<proteinExistence type="predicted"/>
<sequence length="268" mass="29671">MIKKFTVAATIGCLGFVCVWFLFDFQHELFAFLNLPGLLVVLGGTLTATLISRPFADVRQALHSALLFRKHKQLVYYHEIEKLLRAADYYRRGNIRAAEYETNTIDNTFLRSGIQLVLDGSPIKDVDKVMQWHSQGLRSRDGTDAQILRSMASFAPAFGMLGTLLGLIHMLNHLDASSLGQVGAAMGLAMLSTLYGIIAANLVLKPLAIKKERELEKDLMVMAIMREGIILLSERQHPSIIKDTLGAFMEHQPCTATSAQGSLLEAQP</sequence>
<feature type="transmembrane region" description="Helical" evidence="6">
    <location>
        <begin position="147"/>
        <end position="171"/>
    </location>
</feature>
<keyword evidence="5 6" id="KW-0472">Membrane</keyword>
<evidence type="ECO:0000256" key="1">
    <source>
        <dbReference type="ARBA" id="ARBA00004651"/>
    </source>
</evidence>
<dbReference type="InterPro" id="IPR047055">
    <property type="entry name" value="MotA-like"/>
</dbReference>
<gene>
    <name evidence="8" type="ORF">MNBD_GAMMA16-2119</name>
</gene>
<dbReference type="GO" id="GO:0006935">
    <property type="term" value="P:chemotaxis"/>
    <property type="evidence" value="ECO:0007669"/>
    <property type="project" value="InterPro"/>
</dbReference>
<dbReference type="Pfam" id="PF01618">
    <property type="entry name" value="MotA_ExbB"/>
    <property type="match status" value="1"/>
</dbReference>
<name>A0A3B0ZEB9_9ZZZZ</name>
<dbReference type="InterPro" id="IPR002898">
    <property type="entry name" value="MotA_ExbB_proton_chnl"/>
</dbReference>
<evidence type="ECO:0000256" key="5">
    <source>
        <dbReference type="ARBA" id="ARBA00023136"/>
    </source>
</evidence>
<reference evidence="8" key="1">
    <citation type="submission" date="2018-06" db="EMBL/GenBank/DDBJ databases">
        <authorList>
            <person name="Zhirakovskaya E."/>
        </authorList>
    </citation>
    <scope>NUCLEOTIDE SEQUENCE</scope>
</reference>
<dbReference type="EMBL" id="UOFO01000080">
    <property type="protein sequence ID" value="VAW85797.1"/>
    <property type="molecule type" value="Genomic_DNA"/>
</dbReference>
<feature type="transmembrane region" description="Helical" evidence="6">
    <location>
        <begin position="183"/>
        <end position="204"/>
    </location>
</feature>
<feature type="domain" description="MotA/TolQ/ExbB proton channel" evidence="7">
    <location>
        <begin position="102"/>
        <end position="217"/>
    </location>
</feature>
<evidence type="ECO:0000256" key="3">
    <source>
        <dbReference type="ARBA" id="ARBA00022692"/>
    </source>
</evidence>
<comment type="subcellular location">
    <subcellularLocation>
        <location evidence="1">Cell membrane</location>
        <topology evidence="1">Multi-pass membrane protein</topology>
    </subcellularLocation>
</comment>
<dbReference type="PANTHER" id="PTHR30433">
    <property type="entry name" value="CHEMOTAXIS PROTEIN MOTA"/>
    <property type="match status" value="1"/>
</dbReference>
<dbReference type="GO" id="GO:0005886">
    <property type="term" value="C:plasma membrane"/>
    <property type="evidence" value="ECO:0007669"/>
    <property type="project" value="UniProtKB-SubCell"/>
</dbReference>
<evidence type="ECO:0000256" key="6">
    <source>
        <dbReference type="SAM" id="Phobius"/>
    </source>
</evidence>
<accession>A0A3B0ZEB9</accession>
<feature type="transmembrane region" description="Helical" evidence="6">
    <location>
        <begin position="29"/>
        <end position="51"/>
    </location>
</feature>
<evidence type="ECO:0000259" key="7">
    <source>
        <dbReference type="Pfam" id="PF01618"/>
    </source>
</evidence>
<keyword evidence="4 6" id="KW-1133">Transmembrane helix</keyword>
<dbReference type="GO" id="GO:0071978">
    <property type="term" value="P:bacterial-type flagellum-dependent swarming motility"/>
    <property type="evidence" value="ECO:0007669"/>
    <property type="project" value="InterPro"/>
</dbReference>
<keyword evidence="2" id="KW-1003">Cell membrane</keyword>